<name>A0A1C7NDM8_9FUNG</name>
<organism evidence="1 2">
    <name type="scientific">Choanephora cucurbitarum</name>
    <dbReference type="NCBI Taxonomy" id="101091"/>
    <lineage>
        <taxon>Eukaryota</taxon>
        <taxon>Fungi</taxon>
        <taxon>Fungi incertae sedis</taxon>
        <taxon>Mucoromycota</taxon>
        <taxon>Mucoromycotina</taxon>
        <taxon>Mucoromycetes</taxon>
        <taxon>Mucorales</taxon>
        <taxon>Mucorineae</taxon>
        <taxon>Choanephoraceae</taxon>
        <taxon>Choanephoroideae</taxon>
        <taxon>Choanephora</taxon>
    </lineage>
</organism>
<dbReference type="Proteomes" id="UP000093000">
    <property type="component" value="Unassembled WGS sequence"/>
</dbReference>
<dbReference type="AlphaFoldDB" id="A0A1C7NDM8"/>
<gene>
    <name evidence="1" type="ORF">A0J61_05079</name>
</gene>
<reference evidence="1 2" key="1">
    <citation type="submission" date="2016-03" db="EMBL/GenBank/DDBJ databases">
        <title>Choanephora cucurbitarum.</title>
        <authorList>
            <person name="Min B."/>
            <person name="Park H."/>
            <person name="Park J.-H."/>
            <person name="Shin H.-D."/>
            <person name="Choi I.-G."/>
        </authorList>
    </citation>
    <scope>NUCLEOTIDE SEQUENCE [LARGE SCALE GENOMIC DNA]</scope>
    <source>
        <strain evidence="1 2">KUS-F28377</strain>
    </source>
</reference>
<accession>A0A1C7NDM8</accession>
<dbReference type="STRING" id="101091.A0A1C7NDM8"/>
<comment type="caution">
    <text evidence="1">The sequence shown here is derived from an EMBL/GenBank/DDBJ whole genome shotgun (WGS) entry which is preliminary data.</text>
</comment>
<evidence type="ECO:0000313" key="1">
    <source>
        <dbReference type="EMBL" id="OBZ86879.1"/>
    </source>
</evidence>
<dbReference type="EMBL" id="LUGH01000264">
    <property type="protein sequence ID" value="OBZ86879.1"/>
    <property type="molecule type" value="Genomic_DNA"/>
</dbReference>
<proteinExistence type="predicted"/>
<sequence>MIIAHTFLLRALTLKRMKGIRPSWYCWTYIYKNASKQDRRLVDALINLLNILLTENLLEETELINGYLQPILSPLFHKPEKSQLFLWLNTKTDLKNYDKRPDGGCVLIEKRRISQYTNNAHQTHDDLSRLALFASNGYDEYNTECILVLQAIAYGFIQHTSGVSVMFELMKVQWPASLHELPPFCMQLNKLRMLQQFYDNYCSESASNNRKRKSSAHVDLDLDRILNTHQQKQAKPSIDF</sequence>
<evidence type="ECO:0000313" key="2">
    <source>
        <dbReference type="Proteomes" id="UP000093000"/>
    </source>
</evidence>
<dbReference type="InParanoid" id="A0A1C7NDM8"/>
<protein>
    <submittedName>
        <fullName evidence="1">Uncharacterized protein</fullName>
    </submittedName>
</protein>
<keyword evidence="2" id="KW-1185">Reference proteome</keyword>
<dbReference type="OrthoDB" id="2260708at2759"/>